<evidence type="ECO:0000259" key="1">
    <source>
        <dbReference type="Pfam" id="PF17111"/>
    </source>
</evidence>
<feature type="domain" description="Azaphilone pigments biosynthesis cluster protein L N-terminal" evidence="1">
    <location>
        <begin position="1"/>
        <end position="148"/>
    </location>
</feature>
<dbReference type="InterPro" id="IPR031348">
    <property type="entry name" value="PigL_N"/>
</dbReference>
<protein>
    <recommendedName>
        <fullName evidence="1">Azaphilone pigments biosynthesis cluster protein L N-terminal domain-containing protein</fullName>
    </recommendedName>
</protein>
<accession>A0A8H6NDX6</accession>
<dbReference type="AlphaFoldDB" id="A0A8H6NDX6"/>
<evidence type="ECO:0000313" key="3">
    <source>
        <dbReference type="Proteomes" id="UP000654918"/>
    </source>
</evidence>
<gene>
    <name evidence="2" type="ORF">CPLU01_07995</name>
</gene>
<evidence type="ECO:0000313" key="2">
    <source>
        <dbReference type="EMBL" id="KAF6829353.1"/>
    </source>
</evidence>
<sequence length="157" mass="17285">MDPFSITVGVVGLMATGSKVMDILKTLSDSSKGIDERVRALIGEVETFNRVLGSTKATLESRELRPLFHSTGHLADHWRNIAACIRDGEKSMADFASAFEKVDKSVRFMDSARKALRLKAALDDVAAFQRRLSSCRDTIQLSLQAALLWVIARFPSG</sequence>
<dbReference type="EMBL" id="WIGO01000109">
    <property type="protein sequence ID" value="KAF6829353.1"/>
    <property type="molecule type" value="Genomic_DNA"/>
</dbReference>
<name>A0A8H6NDX6_9PEZI</name>
<keyword evidence="3" id="KW-1185">Reference proteome</keyword>
<proteinExistence type="predicted"/>
<dbReference type="Proteomes" id="UP000654918">
    <property type="component" value="Unassembled WGS sequence"/>
</dbReference>
<organism evidence="2 3">
    <name type="scientific">Colletotrichum plurivorum</name>
    <dbReference type="NCBI Taxonomy" id="2175906"/>
    <lineage>
        <taxon>Eukaryota</taxon>
        <taxon>Fungi</taxon>
        <taxon>Dikarya</taxon>
        <taxon>Ascomycota</taxon>
        <taxon>Pezizomycotina</taxon>
        <taxon>Sordariomycetes</taxon>
        <taxon>Hypocreomycetidae</taxon>
        <taxon>Glomerellales</taxon>
        <taxon>Glomerellaceae</taxon>
        <taxon>Colletotrichum</taxon>
        <taxon>Colletotrichum orchidearum species complex</taxon>
    </lineage>
</organism>
<reference evidence="2" key="1">
    <citation type="journal article" date="2020" name="Phytopathology">
        <title>Genome Sequence Resources of Colletotrichum truncatum, C. plurivorum, C. musicola, and C. sojae: Four Species Pathogenic to Soybean (Glycine max).</title>
        <authorList>
            <person name="Rogerio F."/>
            <person name="Boufleur T.R."/>
            <person name="Ciampi-Guillardi M."/>
            <person name="Sukno S.A."/>
            <person name="Thon M.R."/>
            <person name="Massola Junior N.S."/>
            <person name="Baroncelli R."/>
        </authorList>
    </citation>
    <scope>NUCLEOTIDE SEQUENCE</scope>
    <source>
        <strain evidence="2">LFN00145</strain>
    </source>
</reference>
<dbReference type="Pfam" id="PF17111">
    <property type="entry name" value="PigL_N"/>
    <property type="match status" value="1"/>
</dbReference>
<comment type="caution">
    <text evidence="2">The sequence shown here is derived from an EMBL/GenBank/DDBJ whole genome shotgun (WGS) entry which is preliminary data.</text>
</comment>